<accession>A0AAD1Y3H3</accession>
<dbReference type="EMBL" id="CAMPGE010027043">
    <property type="protein sequence ID" value="CAI2384701.1"/>
    <property type="molecule type" value="Genomic_DNA"/>
</dbReference>
<comment type="caution">
    <text evidence="4">The sequence shown here is derived from an EMBL/GenBank/DDBJ whole genome shotgun (WGS) entry which is preliminary data.</text>
</comment>
<dbReference type="InterPro" id="IPR036161">
    <property type="entry name" value="RPB6/omega-like_sf"/>
</dbReference>
<dbReference type="Pfam" id="PF01192">
    <property type="entry name" value="RNA_pol_Rpb6"/>
    <property type="match status" value="1"/>
</dbReference>
<dbReference type="GO" id="GO:0042797">
    <property type="term" value="P:tRNA transcription by RNA polymerase III"/>
    <property type="evidence" value="ECO:0007669"/>
    <property type="project" value="TreeGrafter"/>
</dbReference>
<dbReference type="GO" id="GO:0005666">
    <property type="term" value="C:RNA polymerase III complex"/>
    <property type="evidence" value="ECO:0007669"/>
    <property type="project" value="TreeGrafter"/>
</dbReference>
<dbReference type="GO" id="GO:0006366">
    <property type="term" value="P:transcription by RNA polymerase II"/>
    <property type="evidence" value="ECO:0007669"/>
    <property type="project" value="TreeGrafter"/>
</dbReference>
<evidence type="ECO:0000313" key="5">
    <source>
        <dbReference type="Proteomes" id="UP001295684"/>
    </source>
</evidence>
<dbReference type="InterPro" id="IPR020708">
    <property type="entry name" value="DNA-dir_RNA_polK_14-18kDa_CS"/>
</dbReference>
<dbReference type="GO" id="GO:0005665">
    <property type="term" value="C:RNA polymerase II, core complex"/>
    <property type="evidence" value="ECO:0007669"/>
    <property type="project" value="TreeGrafter"/>
</dbReference>
<dbReference type="Gene3D" id="3.90.940.10">
    <property type="match status" value="1"/>
</dbReference>
<keyword evidence="2" id="KW-0804">Transcription</keyword>
<dbReference type="PANTHER" id="PTHR47227:SF5">
    <property type="entry name" value="DNA-DIRECTED RNA POLYMERASES I, II, AND III SUBUNIT RPABC2"/>
    <property type="match status" value="1"/>
</dbReference>
<dbReference type="InterPro" id="IPR006111">
    <property type="entry name" value="Rpo6/Rpb6"/>
</dbReference>
<dbReference type="AlphaFoldDB" id="A0AAD1Y3H3"/>
<evidence type="ECO:0000313" key="4">
    <source>
        <dbReference type="EMBL" id="CAI2384701.1"/>
    </source>
</evidence>
<keyword evidence="1" id="KW-0240">DNA-directed RNA polymerase</keyword>
<protein>
    <submittedName>
        <fullName evidence="4">Uncharacterized protein</fullName>
    </submittedName>
</protein>
<dbReference type="PANTHER" id="PTHR47227">
    <property type="entry name" value="DNA-DIRECTED RNA POLYMERASE SUBUNIT K"/>
    <property type="match status" value="1"/>
</dbReference>
<evidence type="ECO:0000256" key="2">
    <source>
        <dbReference type="ARBA" id="ARBA00023163"/>
    </source>
</evidence>
<organism evidence="4 5">
    <name type="scientific">Euplotes crassus</name>
    <dbReference type="NCBI Taxonomy" id="5936"/>
    <lineage>
        <taxon>Eukaryota</taxon>
        <taxon>Sar</taxon>
        <taxon>Alveolata</taxon>
        <taxon>Ciliophora</taxon>
        <taxon>Intramacronucleata</taxon>
        <taxon>Spirotrichea</taxon>
        <taxon>Hypotrichia</taxon>
        <taxon>Euplotida</taxon>
        <taxon>Euplotidae</taxon>
        <taxon>Moneuplotes</taxon>
    </lineage>
</organism>
<evidence type="ECO:0000256" key="3">
    <source>
        <dbReference type="SAM" id="MobiDB-lite"/>
    </source>
</evidence>
<gene>
    <name evidence="4" type="ORF">ECRASSUSDP1_LOCUS26235</name>
</gene>
<dbReference type="SUPFAM" id="SSF63562">
    <property type="entry name" value="RPB6/omega subunit-like"/>
    <property type="match status" value="1"/>
</dbReference>
<dbReference type="GO" id="GO:0003677">
    <property type="term" value="F:DNA binding"/>
    <property type="evidence" value="ECO:0007669"/>
    <property type="project" value="InterPro"/>
</dbReference>
<name>A0AAD1Y3H3_EUPCR</name>
<dbReference type="InterPro" id="IPR006110">
    <property type="entry name" value="Pol_omega/Rpo6/RPB6"/>
</dbReference>
<evidence type="ECO:0000256" key="1">
    <source>
        <dbReference type="ARBA" id="ARBA00022478"/>
    </source>
</evidence>
<sequence length="134" mass="15330">MSDDEDNISFGTQSIPDGDADIEAEGEGEGEKEDKEISLLSQDDYYDINEDKRRIPDSERTTQPTLTKFEKARVLGARALQISKNAPIFVDPGDEIDEYKIAEMELIKKKMPLIIRRFMPDGTFEDWKVNELDI</sequence>
<feature type="compositionally biased region" description="Acidic residues" evidence="3">
    <location>
        <begin position="18"/>
        <end position="31"/>
    </location>
</feature>
<dbReference type="PROSITE" id="PS01111">
    <property type="entry name" value="RNA_POL_K_14KD"/>
    <property type="match status" value="1"/>
</dbReference>
<proteinExistence type="predicted"/>
<feature type="region of interest" description="Disordered" evidence="3">
    <location>
        <begin position="1"/>
        <end position="41"/>
    </location>
</feature>
<dbReference type="PIRSF" id="PIRSF000778">
    <property type="entry name" value="RpoK/RPB6"/>
    <property type="match status" value="1"/>
</dbReference>
<dbReference type="GO" id="GO:0003899">
    <property type="term" value="F:DNA-directed RNA polymerase activity"/>
    <property type="evidence" value="ECO:0007669"/>
    <property type="project" value="InterPro"/>
</dbReference>
<dbReference type="Proteomes" id="UP001295684">
    <property type="component" value="Unassembled WGS sequence"/>
</dbReference>
<keyword evidence="5" id="KW-1185">Reference proteome</keyword>
<dbReference type="GO" id="GO:0005736">
    <property type="term" value="C:RNA polymerase I complex"/>
    <property type="evidence" value="ECO:0007669"/>
    <property type="project" value="TreeGrafter"/>
</dbReference>
<reference evidence="4" key="1">
    <citation type="submission" date="2023-07" db="EMBL/GenBank/DDBJ databases">
        <authorList>
            <consortium name="AG Swart"/>
            <person name="Singh M."/>
            <person name="Singh A."/>
            <person name="Seah K."/>
            <person name="Emmerich C."/>
        </authorList>
    </citation>
    <scope>NUCLEOTIDE SEQUENCE</scope>
    <source>
        <strain evidence="4">DP1</strain>
    </source>
</reference>
<dbReference type="GO" id="GO:0006360">
    <property type="term" value="P:transcription by RNA polymerase I"/>
    <property type="evidence" value="ECO:0007669"/>
    <property type="project" value="TreeGrafter"/>
</dbReference>